<dbReference type="InterPro" id="IPR036075">
    <property type="entry name" value="ARMT-1-like_metal-bd_sf"/>
</dbReference>
<keyword evidence="3 7" id="KW-0479">Metal-binding</keyword>
<evidence type="ECO:0000256" key="4">
    <source>
        <dbReference type="ARBA" id="ARBA00022801"/>
    </source>
</evidence>
<dbReference type="Pfam" id="PF01937">
    <property type="entry name" value="ARMT1-like_dom"/>
    <property type="match status" value="1"/>
</dbReference>
<sequence length="447" mass="49611">MVDLFQLPVERYSPKDKQRWPVIITSIVSTVTNRLHTLSTSGSADDSETKDSIKEGKEIVAKLSALKHEMGKNAVLSPVEQDGGGNIACYNDELAALPEDDKRWFTMNWLFAECYLYRRVRTFFALTQQWKEYDPFFDSKAETYRSSSLAILHLAKALHAMVDQPELSKDFEQPGSPLEIAFLEMVQADLWGNATDLSLLVDLKYEDLQKLQAVGAEAQAEQAKMILRNDLPKVWAHLKGLKGGQVDIVLDNAGFELYTDLILADFLVSCTPFVSTVVFHPKAIPWFVSDVLPFDFTWAITSLSDASFFPSLALEQITDLARLSERWQSHLKSGVFKLSVPTATPLGADTTEGGFWTTQHAFQDMPAVDPGLVETLAQSGLVIFKGDLNYRKLIGDAKWPATTPFTEALGPLAGRFPLLTDLVRCGLAEGVEAEIGAKSPDWRVSGK</sequence>
<keyword evidence="5 7" id="KW-0464">Manganese</keyword>
<evidence type="ECO:0000256" key="1">
    <source>
        <dbReference type="ARBA" id="ARBA00001326"/>
    </source>
</evidence>
<organism evidence="9 10">
    <name type="scientific">Dioszegia hungarica</name>
    <dbReference type="NCBI Taxonomy" id="4972"/>
    <lineage>
        <taxon>Eukaryota</taxon>
        <taxon>Fungi</taxon>
        <taxon>Dikarya</taxon>
        <taxon>Basidiomycota</taxon>
        <taxon>Agaricomycotina</taxon>
        <taxon>Tremellomycetes</taxon>
        <taxon>Tremellales</taxon>
        <taxon>Bulleribasidiaceae</taxon>
        <taxon>Dioszegia</taxon>
    </lineage>
</organism>
<comment type="cofactor">
    <cofactor evidence="7">
        <name>Mn(2+)</name>
        <dbReference type="ChEBI" id="CHEBI:29035"/>
    </cofactor>
    <cofactor evidence="7">
        <name>Ni(2+)</name>
        <dbReference type="ChEBI" id="CHEBI:49786"/>
    </cofactor>
</comment>
<name>A0AA38LUK7_9TREE</name>
<dbReference type="AlphaFoldDB" id="A0AA38LUK7"/>
<evidence type="ECO:0000256" key="3">
    <source>
        <dbReference type="ARBA" id="ARBA00022723"/>
    </source>
</evidence>
<dbReference type="InterPro" id="IPR039763">
    <property type="entry name" value="ARMT1"/>
</dbReference>
<dbReference type="GO" id="GO:0046872">
    <property type="term" value="F:metal ion binding"/>
    <property type="evidence" value="ECO:0007669"/>
    <property type="project" value="UniProtKB-UniRule"/>
</dbReference>
<comment type="function">
    <text evidence="7">Metal-dependent phosphatase that shows phosphatase activity against several substrates, including fructose-1-phosphate and fructose-6-phosphate. Its preference for fructose-1-phosphate, a strong glycating agent that causes DNA damage rather than a canonical yeast metabolite, suggests a damage-control function in hexose phosphate metabolism.</text>
</comment>
<evidence type="ECO:0000256" key="6">
    <source>
        <dbReference type="ARBA" id="ARBA00048809"/>
    </source>
</evidence>
<dbReference type="Proteomes" id="UP001164286">
    <property type="component" value="Unassembled WGS sequence"/>
</dbReference>
<feature type="domain" description="Damage-control phosphatase ARMT1-like metal-binding" evidence="8">
    <location>
        <begin position="17"/>
        <end position="408"/>
    </location>
</feature>
<evidence type="ECO:0000313" key="10">
    <source>
        <dbReference type="Proteomes" id="UP001164286"/>
    </source>
</evidence>
<evidence type="ECO:0000256" key="2">
    <source>
        <dbReference type="ARBA" id="ARBA00009519"/>
    </source>
</evidence>
<evidence type="ECO:0000313" key="9">
    <source>
        <dbReference type="EMBL" id="KAI9635653.1"/>
    </source>
</evidence>
<keyword evidence="4 7" id="KW-0378">Hydrolase</keyword>
<keyword evidence="10" id="KW-1185">Reference proteome</keyword>
<evidence type="ECO:0000256" key="5">
    <source>
        <dbReference type="ARBA" id="ARBA00023211"/>
    </source>
</evidence>
<comment type="catalytic activity">
    <reaction evidence="6 7">
        <text>beta-D-fructose 6-phosphate = dihydroxyacetone + D-glyceraldehyde 3-phosphate</text>
        <dbReference type="Rhea" id="RHEA:28002"/>
        <dbReference type="ChEBI" id="CHEBI:16016"/>
        <dbReference type="ChEBI" id="CHEBI:57634"/>
        <dbReference type="ChEBI" id="CHEBI:59776"/>
    </reaction>
</comment>
<dbReference type="PANTHER" id="PTHR12260:SF6">
    <property type="entry name" value="DAMAGE-CONTROL PHOSPHATASE ARMT1"/>
    <property type="match status" value="1"/>
</dbReference>
<dbReference type="Gene3D" id="3.40.50.10880">
    <property type="entry name" value="Uncharacterised protein PF01937, DUF89, domain 3"/>
    <property type="match status" value="1"/>
</dbReference>
<dbReference type="GO" id="GO:0016791">
    <property type="term" value="F:phosphatase activity"/>
    <property type="evidence" value="ECO:0007669"/>
    <property type="project" value="TreeGrafter"/>
</dbReference>
<accession>A0AA38LUK7</accession>
<dbReference type="Gene3D" id="1.20.930.60">
    <property type="match status" value="1"/>
</dbReference>
<dbReference type="PANTHER" id="PTHR12260">
    <property type="entry name" value="DAMAGE-CONTROL PHOSPHATASE ARMT1"/>
    <property type="match status" value="1"/>
</dbReference>
<evidence type="ECO:0000259" key="8">
    <source>
        <dbReference type="Pfam" id="PF01937"/>
    </source>
</evidence>
<evidence type="ECO:0000256" key="7">
    <source>
        <dbReference type="RuleBase" id="RU367030"/>
    </source>
</evidence>
<protein>
    <recommendedName>
        <fullName evidence="7">Sugar phosphate phosphatase</fullName>
        <ecNumber evidence="7">3.1.3.-</ecNumber>
    </recommendedName>
</protein>
<dbReference type="GeneID" id="77728702"/>
<dbReference type="GO" id="GO:0005634">
    <property type="term" value="C:nucleus"/>
    <property type="evidence" value="ECO:0007669"/>
    <property type="project" value="TreeGrafter"/>
</dbReference>
<proteinExistence type="inferred from homology"/>
<comment type="catalytic activity">
    <reaction evidence="1 7">
        <text>beta-D-fructose 1-phosphate + H2O = D-fructose + phosphate</text>
        <dbReference type="Rhea" id="RHEA:35603"/>
        <dbReference type="ChEBI" id="CHEBI:15377"/>
        <dbReference type="ChEBI" id="CHEBI:37721"/>
        <dbReference type="ChEBI" id="CHEBI:43474"/>
        <dbReference type="ChEBI" id="CHEBI:138881"/>
    </reaction>
</comment>
<dbReference type="RefSeq" id="XP_052945430.1">
    <property type="nucleotide sequence ID" value="XM_053089497.1"/>
</dbReference>
<comment type="caution">
    <text evidence="9">The sequence shown here is derived from an EMBL/GenBank/DDBJ whole genome shotgun (WGS) entry which is preliminary data.</text>
</comment>
<gene>
    <name evidence="9" type="ORF">MKK02DRAFT_36786</name>
</gene>
<dbReference type="GO" id="GO:0006974">
    <property type="term" value="P:DNA damage response"/>
    <property type="evidence" value="ECO:0007669"/>
    <property type="project" value="TreeGrafter"/>
</dbReference>
<reference evidence="9" key="1">
    <citation type="journal article" date="2022" name="G3 (Bethesda)">
        <title>High quality genome of the basidiomycete yeast Dioszegia hungarica PDD-24b-2 isolated from cloud water.</title>
        <authorList>
            <person name="Jarrige D."/>
            <person name="Haridas S."/>
            <person name="Bleykasten-Grosshans C."/>
            <person name="Joly M."/>
            <person name="Nadalig T."/>
            <person name="Sancelme M."/>
            <person name="Vuilleumier S."/>
            <person name="Grigoriev I.V."/>
            <person name="Amato P."/>
            <person name="Bringel F."/>
        </authorList>
    </citation>
    <scope>NUCLEOTIDE SEQUENCE</scope>
    <source>
        <strain evidence="9">PDD-24b-2</strain>
    </source>
</reference>
<dbReference type="InterPro" id="IPR002791">
    <property type="entry name" value="ARMT1-like_metal-bd"/>
</dbReference>
<comment type="similarity">
    <text evidence="2 7">Belongs to the damage-control phosphatase family. Sugar phosphate phosphatase III subfamily.</text>
</comment>
<comment type="domain">
    <text evidence="7">Subfamily III proteins have a conserved RTxK motif about 40-50 residues from the C-terminus; the threonine may be replaced by serine or cysteine.</text>
</comment>
<dbReference type="EMBL" id="JAKWFO010000005">
    <property type="protein sequence ID" value="KAI9635653.1"/>
    <property type="molecule type" value="Genomic_DNA"/>
</dbReference>
<dbReference type="EC" id="3.1.3.-" evidence="7"/>
<dbReference type="SUPFAM" id="SSF111321">
    <property type="entry name" value="AF1104-like"/>
    <property type="match status" value="1"/>
</dbReference>